<feature type="transmembrane region" description="Helical" evidence="8">
    <location>
        <begin position="85"/>
        <end position="107"/>
    </location>
</feature>
<accession>A0A315V2U2</accession>
<evidence type="ECO:0000256" key="4">
    <source>
        <dbReference type="ARBA" id="ARBA00022989"/>
    </source>
</evidence>
<dbReference type="PANTHER" id="PTHR13531:SF4">
    <property type="entry name" value="TRANSMEMBRANE PROTEIN 17B"/>
    <property type="match status" value="1"/>
</dbReference>
<feature type="transmembrane region" description="Helical" evidence="8">
    <location>
        <begin position="119"/>
        <end position="140"/>
    </location>
</feature>
<dbReference type="InterPro" id="IPR019184">
    <property type="entry name" value="Uncharacterised_TM-17"/>
</dbReference>
<dbReference type="AlphaFoldDB" id="A0A315V2U2"/>
<comment type="subcellular location">
    <subcellularLocation>
        <location evidence="1">Cell projection</location>
        <location evidence="1">Cilium</location>
    </subcellularLocation>
    <subcellularLocation>
        <location evidence="2">Membrane</location>
        <topology evidence="2">Multi-pass membrane protein</topology>
    </subcellularLocation>
</comment>
<gene>
    <name evidence="9" type="ORF">CCH79_00013312</name>
</gene>
<proteinExistence type="predicted"/>
<feature type="transmembrane region" description="Helical" evidence="8">
    <location>
        <begin position="152"/>
        <end position="172"/>
    </location>
</feature>
<evidence type="ECO:0000256" key="6">
    <source>
        <dbReference type="ARBA" id="ARBA00023273"/>
    </source>
</evidence>
<evidence type="ECO:0000256" key="8">
    <source>
        <dbReference type="SAM" id="Phobius"/>
    </source>
</evidence>
<organism evidence="9 10">
    <name type="scientific">Gambusia affinis</name>
    <name type="common">Western mosquitofish</name>
    <name type="synonym">Heterandria affinis</name>
    <dbReference type="NCBI Taxonomy" id="33528"/>
    <lineage>
        <taxon>Eukaryota</taxon>
        <taxon>Metazoa</taxon>
        <taxon>Chordata</taxon>
        <taxon>Craniata</taxon>
        <taxon>Vertebrata</taxon>
        <taxon>Euteleostomi</taxon>
        <taxon>Actinopterygii</taxon>
        <taxon>Neopterygii</taxon>
        <taxon>Teleostei</taxon>
        <taxon>Neoteleostei</taxon>
        <taxon>Acanthomorphata</taxon>
        <taxon>Ovalentaria</taxon>
        <taxon>Atherinomorphae</taxon>
        <taxon>Cyprinodontiformes</taxon>
        <taxon>Poeciliidae</taxon>
        <taxon>Poeciliinae</taxon>
        <taxon>Gambusia</taxon>
    </lineage>
</organism>
<dbReference type="Proteomes" id="UP000250572">
    <property type="component" value="Unassembled WGS sequence"/>
</dbReference>
<evidence type="ECO:0000256" key="2">
    <source>
        <dbReference type="ARBA" id="ARBA00004141"/>
    </source>
</evidence>
<evidence type="ECO:0000256" key="1">
    <source>
        <dbReference type="ARBA" id="ARBA00004138"/>
    </source>
</evidence>
<keyword evidence="3 8" id="KW-0812">Transmembrane</keyword>
<dbReference type="STRING" id="33528.ENSGAFP00000012356"/>
<dbReference type="GO" id="GO:0016020">
    <property type="term" value="C:membrane"/>
    <property type="evidence" value="ECO:0007669"/>
    <property type="project" value="UniProtKB-SubCell"/>
</dbReference>
<evidence type="ECO:0000313" key="10">
    <source>
        <dbReference type="Proteomes" id="UP000250572"/>
    </source>
</evidence>
<feature type="region of interest" description="Disordered" evidence="7">
    <location>
        <begin position="251"/>
        <end position="273"/>
    </location>
</feature>
<dbReference type="EMBL" id="NHOQ01002408">
    <property type="protein sequence ID" value="PWA17050.1"/>
    <property type="molecule type" value="Genomic_DNA"/>
</dbReference>
<feature type="compositionally biased region" description="Basic and acidic residues" evidence="7">
    <location>
        <begin position="257"/>
        <end position="273"/>
    </location>
</feature>
<sequence>MPVFYSPVPENLQMGLAYMGGSVFTNNRTADSDFSRDQEDASVVNELVSHLPLQMLLYFNLFYFPCWWFSAVFMLEVKYFYLPGYYQALLITGLVLVTVIEVIRLYLGYLGNLNEKVPALAAFWLLSFTFQLPVLLFFITDEGVIILPLERAVHSIYLIFLLAQILASFLALRTMTRKLTLLFHLRQFGKVESLRHAEMSPIYGLPYNRSSFLAFGDAKPPGLLWCDSMKDDKPKEGTSCVRQPCIMESGNSVGRSHMKEETSKPRVPDGRADVCDTSVSRPILVRLSGDESDDETLSLKQQPRDGRPVRVNRCILTFNLVFGQVHRGAVGEDVGDGADAP</sequence>
<keyword evidence="5 8" id="KW-0472">Membrane</keyword>
<evidence type="ECO:0000256" key="5">
    <source>
        <dbReference type="ARBA" id="ARBA00023136"/>
    </source>
</evidence>
<dbReference type="PANTHER" id="PTHR13531">
    <property type="entry name" value="GEO07735P1-RELATED-RELATED"/>
    <property type="match status" value="1"/>
</dbReference>
<keyword evidence="6" id="KW-0966">Cell projection</keyword>
<protein>
    <recommendedName>
        <fullName evidence="11">Transmembrane protein 17</fullName>
    </recommendedName>
</protein>
<feature type="non-terminal residue" evidence="9">
    <location>
        <position position="341"/>
    </location>
</feature>
<dbReference type="Pfam" id="PF09799">
    <property type="entry name" value="Transmemb_17"/>
    <property type="match status" value="1"/>
</dbReference>
<feature type="transmembrane region" description="Helical" evidence="8">
    <location>
        <begin position="55"/>
        <end position="73"/>
    </location>
</feature>
<dbReference type="GO" id="GO:0035869">
    <property type="term" value="C:ciliary transition zone"/>
    <property type="evidence" value="ECO:0007669"/>
    <property type="project" value="TreeGrafter"/>
</dbReference>
<evidence type="ECO:0000256" key="3">
    <source>
        <dbReference type="ARBA" id="ARBA00022692"/>
    </source>
</evidence>
<dbReference type="GO" id="GO:1905515">
    <property type="term" value="P:non-motile cilium assembly"/>
    <property type="evidence" value="ECO:0007669"/>
    <property type="project" value="TreeGrafter"/>
</dbReference>
<evidence type="ECO:0000313" key="9">
    <source>
        <dbReference type="EMBL" id="PWA17050.1"/>
    </source>
</evidence>
<name>A0A315V2U2_GAMAF</name>
<evidence type="ECO:0000256" key="7">
    <source>
        <dbReference type="SAM" id="MobiDB-lite"/>
    </source>
</evidence>
<comment type="caution">
    <text evidence="9">The sequence shown here is derived from an EMBL/GenBank/DDBJ whole genome shotgun (WGS) entry which is preliminary data.</text>
</comment>
<evidence type="ECO:0008006" key="11">
    <source>
        <dbReference type="Google" id="ProtNLM"/>
    </source>
</evidence>
<keyword evidence="10" id="KW-1185">Reference proteome</keyword>
<keyword evidence="4 8" id="KW-1133">Transmembrane helix</keyword>
<reference evidence="9 10" key="1">
    <citation type="journal article" date="2018" name="G3 (Bethesda)">
        <title>A High-Quality Reference Genome for the Invasive Mosquitofish Gambusia affinis Using a Chicago Library.</title>
        <authorList>
            <person name="Hoffberg S.L."/>
            <person name="Troendle N.J."/>
            <person name="Glenn T.C."/>
            <person name="Mahmud O."/>
            <person name="Louha S."/>
            <person name="Chalopin D."/>
            <person name="Bennetzen J.L."/>
            <person name="Mauricio R."/>
        </authorList>
    </citation>
    <scope>NUCLEOTIDE SEQUENCE [LARGE SCALE GENOMIC DNA]</scope>
    <source>
        <strain evidence="9">NE01/NJP1002.9</strain>
        <tissue evidence="9">Muscle</tissue>
    </source>
</reference>